<gene>
    <name evidence="2" type="ORF">BAOM_0892</name>
</gene>
<keyword evidence="1" id="KW-0812">Transmembrane</keyword>
<protein>
    <submittedName>
        <fullName evidence="2">Uncharacterized protein</fullName>
    </submittedName>
</protein>
<evidence type="ECO:0000256" key="1">
    <source>
        <dbReference type="SAM" id="Phobius"/>
    </source>
</evidence>
<accession>A0A3Q9RH64</accession>
<dbReference type="AlphaFoldDB" id="A0A3Q9RH64"/>
<reference evidence="2 3" key="1">
    <citation type="submission" date="2018-01" db="EMBL/GenBank/DDBJ databases">
        <title>Bacillus asahii Genome sequencing and assembly.</title>
        <authorList>
            <person name="Jiang H."/>
            <person name="Feng Y."/>
            <person name="Zhao F."/>
            <person name="Lin X."/>
        </authorList>
    </citation>
    <scope>NUCLEOTIDE SEQUENCE [LARGE SCALE GENOMIC DNA]</scope>
    <source>
        <strain evidence="2 3">OM18</strain>
    </source>
</reference>
<sequence>MNEKSFIAPIFLCLSANSAYYLAHDKQLDKNRINPLILDNLYK</sequence>
<keyword evidence="1" id="KW-1133">Transmembrane helix</keyword>
<dbReference type="EMBL" id="CP026095">
    <property type="protein sequence ID" value="AZV41503.1"/>
    <property type="molecule type" value="Genomic_DNA"/>
</dbReference>
<organism evidence="2 3">
    <name type="scientific">Peribacillus asahii</name>
    <dbReference type="NCBI Taxonomy" id="228899"/>
    <lineage>
        <taxon>Bacteria</taxon>
        <taxon>Bacillati</taxon>
        <taxon>Bacillota</taxon>
        <taxon>Bacilli</taxon>
        <taxon>Bacillales</taxon>
        <taxon>Bacillaceae</taxon>
        <taxon>Peribacillus</taxon>
    </lineage>
</organism>
<name>A0A3Q9RH64_9BACI</name>
<evidence type="ECO:0000313" key="2">
    <source>
        <dbReference type="EMBL" id="AZV41503.1"/>
    </source>
</evidence>
<feature type="transmembrane region" description="Helical" evidence="1">
    <location>
        <begin position="6"/>
        <end position="23"/>
    </location>
</feature>
<evidence type="ECO:0000313" key="3">
    <source>
        <dbReference type="Proteomes" id="UP000283095"/>
    </source>
</evidence>
<dbReference type="KEGG" id="pasa:BAOM_0892"/>
<keyword evidence="1" id="KW-0472">Membrane</keyword>
<proteinExistence type="predicted"/>
<dbReference type="Proteomes" id="UP000283095">
    <property type="component" value="Chromosome"/>
</dbReference>